<dbReference type="Proteomes" id="UP001140949">
    <property type="component" value="Unassembled WGS sequence"/>
</dbReference>
<keyword evidence="1" id="KW-1133">Transmembrane helix</keyword>
<sequence length="70" mass="8226">MCSIVSHIYISSPLLFVLYFIITVSYSISQFTWNCCWCLYLLIFLTGYVDKILQIVWRLPASLEEILEIV</sequence>
<keyword evidence="1" id="KW-0812">Transmembrane</keyword>
<keyword evidence="3" id="KW-1185">Reference proteome</keyword>
<comment type="caution">
    <text evidence="2">The sequence shown here is derived from an EMBL/GenBank/DDBJ whole genome shotgun (WGS) entry which is preliminary data.</text>
</comment>
<dbReference type="EMBL" id="JANAVB010006389">
    <property type="protein sequence ID" value="KAJ6845334.1"/>
    <property type="molecule type" value="Genomic_DNA"/>
</dbReference>
<keyword evidence="1" id="KW-0472">Membrane</keyword>
<evidence type="ECO:0000313" key="2">
    <source>
        <dbReference type="EMBL" id="KAJ6845334.1"/>
    </source>
</evidence>
<accession>A0AAX6HXW0</accession>
<evidence type="ECO:0000256" key="1">
    <source>
        <dbReference type="SAM" id="Phobius"/>
    </source>
</evidence>
<gene>
    <name evidence="2" type="ORF">M6B38_289835</name>
</gene>
<feature type="transmembrane region" description="Helical" evidence="1">
    <location>
        <begin position="31"/>
        <end position="49"/>
    </location>
</feature>
<evidence type="ECO:0000313" key="3">
    <source>
        <dbReference type="Proteomes" id="UP001140949"/>
    </source>
</evidence>
<proteinExistence type="predicted"/>
<name>A0AAX6HXW0_IRIPA</name>
<protein>
    <submittedName>
        <fullName evidence="2">Uncharacterized protein</fullName>
    </submittedName>
</protein>
<organism evidence="2 3">
    <name type="scientific">Iris pallida</name>
    <name type="common">Sweet iris</name>
    <dbReference type="NCBI Taxonomy" id="29817"/>
    <lineage>
        <taxon>Eukaryota</taxon>
        <taxon>Viridiplantae</taxon>
        <taxon>Streptophyta</taxon>
        <taxon>Embryophyta</taxon>
        <taxon>Tracheophyta</taxon>
        <taxon>Spermatophyta</taxon>
        <taxon>Magnoliopsida</taxon>
        <taxon>Liliopsida</taxon>
        <taxon>Asparagales</taxon>
        <taxon>Iridaceae</taxon>
        <taxon>Iridoideae</taxon>
        <taxon>Irideae</taxon>
        <taxon>Iris</taxon>
    </lineage>
</organism>
<reference evidence="2" key="2">
    <citation type="submission" date="2023-04" db="EMBL/GenBank/DDBJ databases">
        <authorList>
            <person name="Bruccoleri R.E."/>
            <person name="Oakeley E.J."/>
            <person name="Faust A.-M."/>
            <person name="Dessus-Babus S."/>
            <person name="Altorfer M."/>
            <person name="Burckhardt D."/>
            <person name="Oertli M."/>
            <person name="Naumann U."/>
            <person name="Petersen F."/>
            <person name="Wong J."/>
        </authorList>
    </citation>
    <scope>NUCLEOTIDE SEQUENCE</scope>
    <source>
        <strain evidence="2">GSM-AAB239-AS_SAM_17_03QT</strain>
        <tissue evidence="2">Leaf</tissue>
    </source>
</reference>
<reference evidence="2" key="1">
    <citation type="journal article" date="2023" name="GigaByte">
        <title>Genome assembly of the bearded iris, Iris pallida Lam.</title>
        <authorList>
            <person name="Bruccoleri R.E."/>
            <person name="Oakeley E.J."/>
            <person name="Faust A.M.E."/>
            <person name="Altorfer M."/>
            <person name="Dessus-Babus S."/>
            <person name="Burckhardt D."/>
            <person name="Oertli M."/>
            <person name="Naumann U."/>
            <person name="Petersen F."/>
            <person name="Wong J."/>
        </authorList>
    </citation>
    <scope>NUCLEOTIDE SEQUENCE</scope>
    <source>
        <strain evidence="2">GSM-AAB239-AS_SAM_17_03QT</strain>
    </source>
</reference>
<feature type="transmembrane region" description="Helical" evidence="1">
    <location>
        <begin position="7"/>
        <end position="25"/>
    </location>
</feature>
<dbReference type="AlphaFoldDB" id="A0AAX6HXW0"/>